<gene>
    <name evidence="1" type="ORF">S03H2_70253</name>
</gene>
<comment type="caution">
    <text evidence="1">The sequence shown here is derived from an EMBL/GenBank/DDBJ whole genome shotgun (WGS) entry which is preliminary data.</text>
</comment>
<dbReference type="AlphaFoldDB" id="X1KPJ2"/>
<reference evidence="1" key="1">
    <citation type="journal article" date="2014" name="Front. Microbiol.">
        <title>High frequency of phylogenetically diverse reductive dehalogenase-homologous genes in deep subseafloor sedimentary metagenomes.</title>
        <authorList>
            <person name="Kawai M."/>
            <person name="Futagami T."/>
            <person name="Toyoda A."/>
            <person name="Takaki Y."/>
            <person name="Nishi S."/>
            <person name="Hori S."/>
            <person name="Arai W."/>
            <person name="Tsubouchi T."/>
            <person name="Morono Y."/>
            <person name="Uchiyama I."/>
            <person name="Ito T."/>
            <person name="Fujiyama A."/>
            <person name="Inagaki F."/>
            <person name="Takami H."/>
        </authorList>
    </citation>
    <scope>NUCLEOTIDE SEQUENCE</scope>
    <source>
        <strain evidence="1">Expedition CK06-06</strain>
    </source>
</reference>
<feature type="non-terminal residue" evidence="1">
    <location>
        <position position="1"/>
    </location>
</feature>
<sequence>LSKDSQVLSFPIPLAFYDYNLTANPELRDRFSNKDRIIFKIRKFIRLLTRDKVKPPLNINVKKLFPDVKIIPHGVIEKFIILVNELDEKASPTEIHIFVNEIMNINYCQFKYFYRVLSLYLSVNS</sequence>
<dbReference type="EMBL" id="BARU01046637">
    <property type="protein sequence ID" value="GAH92074.1"/>
    <property type="molecule type" value="Genomic_DNA"/>
</dbReference>
<name>X1KPJ2_9ZZZZ</name>
<evidence type="ECO:0000313" key="1">
    <source>
        <dbReference type="EMBL" id="GAH92074.1"/>
    </source>
</evidence>
<feature type="non-terminal residue" evidence="1">
    <location>
        <position position="125"/>
    </location>
</feature>
<organism evidence="1">
    <name type="scientific">marine sediment metagenome</name>
    <dbReference type="NCBI Taxonomy" id="412755"/>
    <lineage>
        <taxon>unclassified sequences</taxon>
        <taxon>metagenomes</taxon>
        <taxon>ecological metagenomes</taxon>
    </lineage>
</organism>
<accession>X1KPJ2</accession>
<protein>
    <submittedName>
        <fullName evidence="1">Uncharacterized protein</fullName>
    </submittedName>
</protein>
<proteinExistence type="predicted"/>